<dbReference type="EMBL" id="JAGKQM010000010">
    <property type="protein sequence ID" value="KAH0907347.1"/>
    <property type="molecule type" value="Genomic_DNA"/>
</dbReference>
<feature type="region of interest" description="Disordered" evidence="1">
    <location>
        <begin position="234"/>
        <end position="353"/>
    </location>
</feature>
<feature type="compositionally biased region" description="Low complexity" evidence="1">
    <location>
        <begin position="326"/>
        <end position="336"/>
    </location>
</feature>
<name>A0ABQ8BRC4_BRANA</name>
<feature type="compositionally biased region" description="Basic and acidic residues" evidence="1">
    <location>
        <begin position="305"/>
        <end position="322"/>
    </location>
</feature>
<protein>
    <submittedName>
        <fullName evidence="2">Uncharacterized protein</fullName>
    </submittedName>
</protein>
<organism evidence="2 3">
    <name type="scientific">Brassica napus</name>
    <name type="common">Rape</name>
    <dbReference type="NCBI Taxonomy" id="3708"/>
    <lineage>
        <taxon>Eukaryota</taxon>
        <taxon>Viridiplantae</taxon>
        <taxon>Streptophyta</taxon>
        <taxon>Embryophyta</taxon>
        <taxon>Tracheophyta</taxon>
        <taxon>Spermatophyta</taxon>
        <taxon>Magnoliopsida</taxon>
        <taxon>eudicotyledons</taxon>
        <taxon>Gunneridae</taxon>
        <taxon>Pentapetalae</taxon>
        <taxon>rosids</taxon>
        <taxon>malvids</taxon>
        <taxon>Brassicales</taxon>
        <taxon>Brassicaceae</taxon>
        <taxon>Brassiceae</taxon>
        <taxon>Brassica</taxon>
    </lineage>
</organism>
<feature type="compositionally biased region" description="Low complexity" evidence="1">
    <location>
        <begin position="234"/>
        <end position="247"/>
    </location>
</feature>
<feature type="compositionally biased region" description="Basic and acidic residues" evidence="1">
    <location>
        <begin position="287"/>
        <end position="296"/>
    </location>
</feature>
<evidence type="ECO:0000313" key="3">
    <source>
        <dbReference type="Proteomes" id="UP000824890"/>
    </source>
</evidence>
<accession>A0ABQ8BRC4</accession>
<evidence type="ECO:0000256" key="1">
    <source>
        <dbReference type="SAM" id="MobiDB-lite"/>
    </source>
</evidence>
<feature type="compositionally biased region" description="Polar residues" evidence="1">
    <location>
        <begin position="344"/>
        <end position="353"/>
    </location>
</feature>
<keyword evidence="3" id="KW-1185">Reference proteome</keyword>
<dbReference type="Proteomes" id="UP000824890">
    <property type="component" value="Unassembled WGS sequence"/>
</dbReference>
<comment type="caution">
    <text evidence="2">The sequence shown here is derived from an EMBL/GenBank/DDBJ whole genome shotgun (WGS) entry which is preliminary data.</text>
</comment>
<reference evidence="2 3" key="1">
    <citation type="submission" date="2021-05" db="EMBL/GenBank/DDBJ databases">
        <title>Genome Assembly of Synthetic Allotetraploid Brassica napus Reveals Homoeologous Exchanges between Subgenomes.</title>
        <authorList>
            <person name="Davis J.T."/>
        </authorList>
    </citation>
    <scope>NUCLEOTIDE SEQUENCE [LARGE SCALE GENOMIC DNA]</scope>
    <source>
        <strain evidence="3">cv. Da-Ae</strain>
        <tissue evidence="2">Seedling</tissue>
    </source>
</reference>
<sequence>MVGTASSSFKWRETLPPDINVESPPVLGSKAPPCTTARLPSPVDYADVEEPSHTSQIWPCSAVSEFLESQRVESGRCRYRRSAFRALVDELRLDSTSEPFTHQFGGEPVSVFEKKSATKVSSHYVVLLAWNPYNKAGVRLISGRDLRVNFYVSGDGEIVEAAVRVVRESYGDDTAEFEFETLPLHEENFFHFPTTTETKSFDSSHKEEEDDDVAADGVTSKDLFYGGGWMLDQSISSPSQSPSSSESSDSEDLSPRGYNCFWSPTRSPARVDSSKSKTSSAPKRCRIKDLLRRSHSDGAVSTTSEPKRCRFKDLLRRSHSDGRGSGSLVSPSGNSSPAVRGRNKTTSNKYTNTGEVNMRRKTYLPYRQDLIGVFAGMSRLSR</sequence>
<feature type="region of interest" description="Disordered" evidence="1">
    <location>
        <begin position="196"/>
        <end position="217"/>
    </location>
</feature>
<gene>
    <name evidence="2" type="ORF">HID58_039174</name>
</gene>
<evidence type="ECO:0000313" key="2">
    <source>
        <dbReference type="EMBL" id="KAH0907347.1"/>
    </source>
</evidence>
<dbReference type="PANTHER" id="PTHR33095:SF95">
    <property type="entry name" value="DUF4005 DOMAIN-CONTAINING PROTEIN"/>
    <property type="match status" value="1"/>
</dbReference>
<proteinExistence type="predicted"/>
<dbReference type="PANTHER" id="PTHR33095">
    <property type="entry name" value="OS07G0619500 PROTEIN"/>
    <property type="match status" value="1"/>
</dbReference>